<keyword evidence="2" id="KW-0804">Transcription</keyword>
<dbReference type="GO" id="GO:0045892">
    <property type="term" value="P:negative regulation of DNA-templated transcription"/>
    <property type="evidence" value="ECO:0007669"/>
    <property type="project" value="TreeGrafter"/>
</dbReference>
<proteinExistence type="predicted"/>
<dbReference type="PANTHER" id="PTHR30136:SF35">
    <property type="entry name" value="HTH-TYPE TRANSCRIPTIONAL REGULATOR RV1719"/>
    <property type="match status" value="1"/>
</dbReference>
<evidence type="ECO:0000259" key="3">
    <source>
        <dbReference type="PROSITE" id="PS51078"/>
    </source>
</evidence>
<dbReference type="Proteomes" id="UP000277811">
    <property type="component" value="Unassembled WGS sequence"/>
</dbReference>
<organism evidence="4 5">
    <name type="scientific">Lucifera butyrica</name>
    <dbReference type="NCBI Taxonomy" id="1351585"/>
    <lineage>
        <taxon>Bacteria</taxon>
        <taxon>Bacillati</taxon>
        <taxon>Bacillota</taxon>
        <taxon>Negativicutes</taxon>
        <taxon>Veillonellales</taxon>
        <taxon>Veillonellaceae</taxon>
        <taxon>Lucifera</taxon>
    </lineage>
</organism>
<dbReference type="Gene3D" id="1.10.10.10">
    <property type="entry name" value="Winged helix-like DNA-binding domain superfamily/Winged helix DNA-binding domain"/>
    <property type="match status" value="1"/>
</dbReference>
<dbReference type="InterPro" id="IPR036390">
    <property type="entry name" value="WH_DNA-bd_sf"/>
</dbReference>
<dbReference type="InterPro" id="IPR014757">
    <property type="entry name" value="Tscrpt_reg_IclR_C"/>
</dbReference>
<dbReference type="InterPro" id="IPR036388">
    <property type="entry name" value="WH-like_DNA-bd_sf"/>
</dbReference>
<sequence length="227" mass="25902">MDIPKSSTYDLIYTLLEAGMVEFDSKELKTFRLGLKMFELGMSVLEKIDFHKMSRSFLEELSVKTSETVFMAIEEKGTIVYLDRVEKNSSITTSAGLGIRRPMYCTGLGKALLAAYPVERVQEIWNRNTDKIAYTPATILELDKLLEDLSLTRERGYAIDNREMEDEIFCVAAPVYDRTEKPVAAISIASIYLKMDTAKTELFGKMITNAALEISKRLGFRRIRLFF</sequence>
<accession>A0A498R798</accession>
<dbReference type="GO" id="GO:0003700">
    <property type="term" value="F:DNA-binding transcription factor activity"/>
    <property type="evidence" value="ECO:0007669"/>
    <property type="project" value="TreeGrafter"/>
</dbReference>
<dbReference type="SUPFAM" id="SSF46785">
    <property type="entry name" value="Winged helix' DNA-binding domain"/>
    <property type="match status" value="1"/>
</dbReference>
<dbReference type="Pfam" id="PF01614">
    <property type="entry name" value="IclR_C"/>
    <property type="match status" value="1"/>
</dbReference>
<dbReference type="PANTHER" id="PTHR30136">
    <property type="entry name" value="HELIX-TURN-HELIX TRANSCRIPTIONAL REGULATOR, ICLR FAMILY"/>
    <property type="match status" value="1"/>
</dbReference>
<dbReference type="EMBL" id="UPPP01000072">
    <property type="protein sequence ID" value="VBB07251.1"/>
    <property type="molecule type" value="Genomic_DNA"/>
</dbReference>
<evidence type="ECO:0000313" key="5">
    <source>
        <dbReference type="Proteomes" id="UP000277811"/>
    </source>
</evidence>
<name>A0A498R798_9FIRM</name>
<dbReference type="AlphaFoldDB" id="A0A498R798"/>
<keyword evidence="5" id="KW-1185">Reference proteome</keyword>
<protein>
    <submittedName>
        <fullName evidence="4">Bacterial transcriptional regulator</fullName>
    </submittedName>
</protein>
<feature type="domain" description="IclR-ED" evidence="3">
    <location>
        <begin position="36"/>
        <end position="220"/>
    </location>
</feature>
<gene>
    <name evidence="4" type="ORF">LUCI_2495</name>
</gene>
<evidence type="ECO:0000256" key="1">
    <source>
        <dbReference type="ARBA" id="ARBA00023015"/>
    </source>
</evidence>
<dbReference type="SUPFAM" id="SSF55781">
    <property type="entry name" value="GAF domain-like"/>
    <property type="match status" value="1"/>
</dbReference>
<dbReference type="GO" id="GO:0003677">
    <property type="term" value="F:DNA binding"/>
    <property type="evidence" value="ECO:0007669"/>
    <property type="project" value="TreeGrafter"/>
</dbReference>
<dbReference type="PROSITE" id="PS51078">
    <property type="entry name" value="ICLR_ED"/>
    <property type="match status" value="1"/>
</dbReference>
<dbReference type="InterPro" id="IPR029016">
    <property type="entry name" value="GAF-like_dom_sf"/>
</dbReference>
<dbReference type="Gene3D" id="3.30.450.40">
    <property type="match status" value="1"/>
</dbReference>
<keyword evidence="1" id="KW-0805">Transcription regulation</keyword>
<evidence type="ECO:0000313" key="4">
    <source>
        <dbReference type="EMBL" id="VBB07251.1"/>
    </source>
</evidence>
<reference evidence="4 5" key="1">
    <citation type="submission" date="2018-06" db="EMBL/GenBank/DDBJ databases">
        <authorList>
            <person name="Strepis N."/>
        </authorList>
    </citation>
    <scope>NUCLEOTIDE SEQUENCE [LARGE SCALE GENOMIC DNA]</scope>
    <source>
        <strain evidence="4">LUCI</strain>
    </source>
</reference>
<evidence type="ECO:0000256" key="2">
    <source>
        <dbReference type="ARBA" id="ARBA00023163"/>
    </source>
</evidence>
<dbReference type="InterPro" id="IPR050707">
    <property type="entry name" value="HTH_MetabolicPath_Reg"/>
</dbReference>